<dbReference type="InterPro" id="IPR036249">
    <property type="entry name" value="Thioredoxin-like_sf"/>
</dbReference>
<proteinExistence type="predicted"/>
<dbReference type="EMBL" id="RAWG01000065">
    <property type="protein sequence ID" value="RKH43539.1"/>
    <property type="molecule type" value="Genomic_DNA"/>
</dbReference>
<dbReference type="InterPro" id="IPR010296">
    <property type="entry name" value="DUF899_thioredox"/>
</dbReference>
<evidence type="ECO:0000313" key="1">
    <source>
        <dbReference type="EMBL" id="RKH43539.1"/>
    </source>
</evidence>
<comment type="caution">
    <text evidence="1">The sequence shown here is derived from an EMBL/GenBank/DDBJ whole genome shotgun (WGS) entry which is preliminary data.</text>
</comment>
<dbReference type="Gene3D" id="3.40.30.10">
    <property type="entry name" value="Glutaredoxin"/>
    <property type="match status" value="1"/>
</dbReference>
<organism evidence="1 2">
    <name type="scientific">Corallococcus sicarius</name>
    <dbReference type="NCBI Taxonomy" id="2316726"/>
    <lineage>
        <taxon>Bacteria</taxon>
        <taxon>Pseudomonadati</taxon>
        <taxon>Myxococcota</taxon>
        <taxon>Myxococcia</taxon>
        <taxon>Myxococcales</taxon>
        <taxon>Cystobacterineae</taxon>
        <taxon>Myxococcaceae</taxon>
        <taxon>Corallococcus</taxon>
    </lineage>
</organism>
<evidence type="ECO:0000313" key="2">
    <source>
        <dbReference type="Proteomes" id="UP000273405"/>
    </source>
</evidence>
<dbReference type="RefSeq" id="WP_120625597.1">
    <property type="nucleotide sequence ID" value="NZ_RAWG01000065.1"/>
</dbReference>
<dbReference type="OrthoDB" id="574359at2"/>
<protein>
    <submittedName>
        <fullName evidence="1">DUF899 domain-containing protein</fullName>
    </submittedName>
</protein>
<name>A0A3A8NJ19_9BACT</name>
<keyword evidence="2" id="KW-1185">Reference proteome</keyword>
<sequence>MSQHPIVSREEWLEARKRLLAKEREFTHLRDALSQERRELPWVRVDKPYVFQGPNGEEALSQLFAGRSQLIVYHFMFAPEWDAGCKSCSFWADSFNGIIPHLEHRDVSMVAIARAPLAKLQAYERRMGWSFKWLSSGQSDFNYDFGVSFMPEELAQKRATYNYAPFSGDITDKQGISTFIKDSDGTLFHAYSCYARGVDPMNAAYQYLDLVPKGRDEQGLAFPMEWLRRRDEYT</sequence>
<dbReference type="Proteomes" id="UP000273405">
    <property type="component" value="Unassembled WGS sequence"/>
</dbReference>
<gene>
    <name evidence="1" type="ORF">D7X12_12995</name>
</gene>
<dbReference type="Pfam" id="PF05988">
    <property type="entry name" value="DUF899"/>
    <property type="match status" value="1"/>
</dbReference>
<dbReference type="SUPFAM" id="SSF52833">
    <property type="entry name" value="Thioredoxin-like"/>
    <property type="match status" value="1"/>
</dbReference>
<dbReference type="AlphaFoldDB" id="A0A3A8NJ19"/>
<accession>A0A3A8NJ19</accession>
<reference evidence="2" key="1">
    <citation type="submission" date="2018-09" db="EMBL/GenBank/DDBJ databases">
        <authorList>
            <person name="Livingstone P.G."/>
            <person name="Whitworth D.E."/>
        </authorList>
    </citation>
    <scope>NUCLEOTIDE SEQUENCE [LARGE SCALE GENOMIC DNA]</scope>
    <source>
        <strain evidence="2">CA040B</strain>
    </source>
</reference>